<dbReference type="FunFam" id="3.40.1170.60:FF:000008">
    <property type="entry name" value="DNA polymerase eta subunit"/>
    <property type="match status" value="1"/>
</dbReference>
<feature type="compositionally biased region" description="Basic and acidic residues" evidence="10">
    <location>
        <begin position="535"/>
        <end position="557"/>
    </location>
</feature>
<dbReference type="GO" id="GO:0042276">
    <property type="term" value="P:error-prone translesion synthesis"/>
    <property type="evidence" value="ECO:0007669"/>
    <property type="project" value="TreeGrafter"/>
</dbReference>
<feature type="compositionally biased region" description="Basic residues" evidence="10">
    <location>
        <begin position="622"/>
        <end position="632"/>
    </location>
</feature>
<dbReference type="InterPro" id="IPR001126">
    <property type="entry name" value="UmuC"/>
</dbReference>
<feature type="compositionally biased region" description="Basic and acidic residues" evidence="10">
    <location>
        <begin position="610"/>
        <end position="620"/>
    </location>
</feature>
<evidence type="ECO:0000256" key="7">
    <source>
        <dbReference type="ARBA" id="ARBA00023204"/>
    </source>
</evidence>
<dbReference type="GO" id="GO:0005634">
    <property type="term" value="C:nucleus"/>
    <property type="evidence" value="ECO:0007669"/>
    <property type="project" value="UniProtKB-SubCell"/>
</dbReference>
<dbReference type="PIRSF" id="PIRSF036603">
    <property type="entry name" value="DPol_eta"/>
    <property type="match status" value="1"/>
</dbReference>
<dbReference type="InterPro" id="IPR043502">
    <property type="entry name" value="DNA/RNA_pol_sf"/>
</dbReference>
<keyword evidence="6" id="KW-0862">Zinc</keyword>
<evidence type="ECO:0000256" key="10">
    <source>
        <dbReference type="SAM" id="MobiDB-lite"/>
    </source>
</evidence>
<dbReference type="Pfam" id="PF11799">
    <property type="entry name" value="IMS_C"/>
    <property type="match status" value="1"/>
</dbReference>
<evidence type="ECO:0000256" key="1">
    <source>
        <dbReference type="ARBA" id="ARBA00004123"/>
    </source>
</evidence>
<dbReference type="InterPro" id="IPR017961">
    <property type="entry name" value="DNA_pol_Y-fam_little_finger"/>
</dbReference>
<name>A0A1D8N989_YARLL</name>
<dbReference type="GO" id="GO:0003684">
    <property type="term" value="F:damaged DNA binding"/>
    <property type="evidence" value="ECO:0007669"/>
    <property type="project" value="InterPro"/>
</dbReference>
<dbReference type="Gene3D" id="3.30.70.270">
    <property type="match status" value="1"/>
</dbReference>
<dbReference type="PROSITE" id="PS50173">
    <property type="entry name" value="UMUC"/>
    <property type="match status" value="1"/>
</dbReference>
<evidence type="ECO:0000256" key="9">
    <source>
        <dbReference type="ARBA" id="ARBA00044975"/>
    </source>
</evidence>
<keyword evidence="4" id="KW-0227">DNA damage</keyword>
<evidence type="ECO:0000259" key="11">
    <source>
        <dbReference type="PROSITE" id="PS50173"/>
    </source>
</evidence>
<evidence type="ECO:0000256" key="4">
    <source>
        <dbReference type="ARBA" id="ARBA00022763"/>
    </source>
</evidence>
<evidence type="ECO:0000313" key="13">
    <source>
        <dbReference type="EMBL" id="AOW02199.1"/>
    </source>
</evidence>
<protein>
    <recommendedName>
        <fullName evidence="9">DNA polymerase eta</fullName>
    </recommendedName>
</protein>
<feature type="compositionally biased region" description="Basic and acidic residues" evidence="10">
    <location>
        <begin position="513"/>
        <end position="522"/>
    </location>
</feature>
<dbReference type="AlphaFoldDB" id="A0A1D8N989"/>
<gene>
    <name evidence="13" type="ORF">YALI1_C02152g</name>
</gene>
<dbReference type="InterPro" id="IPR043128">
    <property type="entry name" value="Rev_trsase/Diguanyl_cyclase"/>
</dbReference>
<dbReference type="Pfam" id="PF18439">
    <property type="entry name" value="zf_UBZ"/>
    <property type="match status" value="1"/>
</dbReference>
<dbReference type="Gene3D" id="3.40.1170.60">
    <property type="match status" value="1"/>
</dbReference>
<feature type="region of interest" description="Disordered" evidence="10">
    <location>
        <begin position="610"/>
        <end position="640"/>
    </location>
</feature>
<keyword evidence="7" id="KW-0234">DNA repair</keyword>
<dbReference type="GO" id="GO:0070987">
    <property type="term" value="P:error-free translesion synthesis"/>
    <property type="evidence" value="ECO:0007669"/>
    <property type="project" value="UniProtKB-ARBA"/>
</dbReference>
<evidence type="ECO:0000256" key="3">
    <source>
        <dbReference type="ARBA" id="ARBA00022723"/>
    </source>
</evidence>
<dbReference type="KEGG" id="yli:2909127"/>
<proteinExistence type="predicted"/>
<dbReference type="Gene3D" id="1.10.150.20">
    <property type="entry name" value="5' to 3' exonuclease, C-terminal subdomain"/>
    <property type="match status" value="1"/>
</dbReference>
<dbReference type="OMA" id="QVEQIRC"/>
<feature type="domain" description="UBZ3-type" evidence="12">
    <location>
        <begin position="579"/>
        <end position="613"/>
    </location>
</feature>
<dbReference type="Pfam" id="PF00817">
    <property type="entry name" value="IMS"/>
    <property type="match status" value="1"/>
</dbReference>
<dbReference type="GO" id="GO:0003887">
    <property type="term" value="F:DNA-directed DNA polymerase activity"/>
    <property type="evidence" value="ECO:0007669"/>
    <property type="project" value="TreeGrafter"/>
</dbReference>
<dbReference type="eggNOG" id="KOG2095">
    <property type="taxonomic scope" value="Eukaryota"/>
</dbReference>
<keyword evidence="2" id="KW-0808">Transferase</keyword>
<keyword evidence="3" id="KW-0479">Metal-binding</keyword>
<feature type="domain" description="UmuC" evidence="11">
    <location>
        <begin position="26"/>
        <end position="296"/>
    </location>
</feature>
<evidence type="ECO:0000256" key="6">
    <source>
        <dbReference type="ARBA" id="ARBA00022833"/>
    </source>
</evidence>
<dbReference type="VEuPathDB" id="FungiDB:YALI1_C02152g"/>
<evidence type="ECO:0000256" key="5">
    <source>
        <dbReference type="ARBA" id="ARBA00022771"/>
    </source>
</evidence>
<dbReference type="GO" id="GO:0008270">
    <property type="term" value="F:zinc ion binding"/>
    <property type="evidence" value="ECO:0007669"/>
    <property type="project" value="UniProtKB-KW"/>
</dbReference>
<dbReference type="GO" id="GO:0035861">
    <property type="term" value="C:site of double-strand break"/>
    <property type="evidence" value="ECO:0007669"/>
    <property type="project" value="TreeGrafter"/>
</dbReference>
<dbReference type="InterPro" id="IPR041298">
    <property type="entry name" value="UBZ3"/>
</dbReference>
<dbReference type="GO" id="GO:0005657">
    <property type="term" value="C:replication fork"/>
    <property type="evidence" value="ECO:0007669"/>
    <property type="project" value="TreeGrafter"/>
</dbReference>
<dbReference type="PANTHER" id="PTHR45873:SF1">
    <property type="entry name" value="DNA POLYMERASE ETA"/>
    <property type="match status" value="1"/>
</dbReference>
<dbReference type="VEuPathDB" id="FungiDB:YALI0_C01573g"/>
<dbReference type="PANTHER" id="PTHR45873">
    <property type="entry name" value="DNA POLYMERASE ETA"/>
    <property type="match status" value="1"/>
</dbReference>
<organism evidence="13 14">
    <name type="scientific">Yarrowia lipolytica</name>
    <name type="common">Candida lipolytica</name>
    <dbReference type="NCBI Taxonomy" id="4952"/>
    <lineage>
        <taxon>Eukaryota</taxon>
        <taxon>Fungi</taxon>
        <taxon>Dikarya</taxon>
        <taxon>Ascomycota</taxon>
        <taxon>Saccharomycotina</taxon>
        <taxon>Dipodascomycetes</taxon>
        <taxon>Dipodascales</taxon>
        <taxon>Dipodascales incertae sedis</taxon>
        <taxon>Yarrowia</taxon>
    </lineage>
</organism>
<dbReference type="InterPro" id="IPR036775">
    <property type="entry name" value="DNA_pol_Y-fam_lit_finger_sf"/>
</dbReference>
<dbReference type="EMBL" id="CP017555">
    <property type="protein sequence ID" value="AOW02199.1"/>
    <property type="molecule type" value="Genomic_DNA"/>
</dbReference>
<evidence type="ECO:0000313" key="14">
    <source>
        <dbReference type="Proteomes" id="UP000182444"/>
    </source>
</evidence>
<keyword evidence="8" id="KW-0539">Nucleus</keyword>
<comment type="subcellular location">
    <subcellularLocation>
        <location evidence="1">Nucleus</location>
    </subcellularLocation>
</comment>
<sequence length="640" mass="72480">MSRFTYRNLYNLKTPEKSFDSPMACIVHLDMDAFFAQVEQVRLGLPPGTPVACRQWDGLIAVGYAARASGITRHMRAPEAQKLCPNLVMAHAASFKRGEDMWEYHANPSADDYKISLDPYRQAGKKVLNIVKQYSSVVEKASVDESYLDLGPRIFNEIMIAFPQLQLLDNDLDNFLPAPPRAHELKIRGYNWDGLGVLEIVTDVSRFDPDIRVHDDTMVTDWDDLVLMFGARISKRMREQVYEELKYTCSAGIARCRSVAKLASAQNKPNNQTVVRAGALNNYLKKKSLTDIGGMGGKLGEEVLEKLGLDKESKDNITQVQALSKQQLQQKLQNASLTEKVFNLARGNLYRGLKTRIELKSMLSAKNFARVPLKDRKEAELWLVVFAGELAMRIVEHEKELGTCRRPRTVSLQHARFKPMVKRSRQQDLPLVHTNKLKEELFAAGVKLLKLIENEPEHDAYPISMLSLSVTGFVELPAGASIGHFFKTITTEAREKAAVEKTKAQQVNTLWNKPKEEKKSSGKDITQFFAKKPKEKKDSDETTKKPEASDPEVKKPLSSEANDYNSSSLFVFSDDEMDEYIDTFTCPKCDKKYPIDEEMEHSDWHVAVELSKANRPEPKPLKVVKPKGKRKGDRQARLAF</sequence>
<dbReference type="RefSeq" id="XP_501333.3">
    <property type="nucleotide sequence ID" value="XM_501333.3"/>
</dbReference>
<dbReference type="Proteomes" id="UP000182444">
    <property type="component" value="Chromosome 1C"/>
</dbReference>
<reference evidence="13 14" key="1">
    <citation type="journal article" date="2016" name="PLoS ONE">
        <title>Sequence Assembly of Yarrowia lipolytica Strain W29/CLIB89 Shows Transposable Element Diversity.</title>
        <authorList>
            <person name="Magnan C."/>
            <person name="Yu J."/>
            <person name="Chang I."/>
            <person name="Jahn E."/>
            <person name="Kanomata Y."/>
            <person name="Wu J."/>
            <person name="Zeller M."/>
            <person name="Oakes M."/>
            <person name="Baldi P."/>
            <person name="Sandmeyer S."/>
        </authorList>
    </citation>
    <scope>NUCLEOTIDE SEQUENCE [LARGE SCALE GENOMIC DNA]</scope>
    <source>
        <strain evidence="14">CLIB89(W29)</strain>
    </source>
</reference>
<evidence type="ECO:0000256" key="8">
    <source>
        <dbReference type="ARBA" id="ARBA00023242"/>
    </source>
</evidence>
<dbReference type="SUPFAM" id="SSF56672">
    <property type="entry name" value="DNA/RNA polymerases"/>
    <property type="match status" value="1"/>
</dbReference>
<dbReference type="SUPFAM" id="SSF100879">
    <property type="entry name" value="Lesion bypass DNA polymerase (Y-family), little finger domain"/>
    <property type="match status" value="1"/>
</dbReference>
<feature type="region of interest" description="Disordered" evidence="10">
    <location>
        <begin position="511"/>
        <end position="561"/>
    </location>
</feature>
<dbReference type="GO" id="GO:0006281">
    <property type="term" value="P:DNA repair"/>
    <property type="evidence" value="ECO:0007669"/>
    <property type="project" value="UniProtKB-KW"/>
</dbReference>
<dbReference type="InterPro" id="IPR052230">
    <property type="entry name" value="DNA_polymerase_eta"/>
</dbReference>
<accession>A0A1D8N989</accession>
<dbReference type="PROSITE" id="PS51907">
    <property type="entry name" value="ZF_UBZ3"/>
    <property type="match status" value="1"/>
</dbReference>
<dbReference type="GO" id="GO:0007064">
    <property type="term" value="P:mitotic sister chromatid cohesion"/>
    <property type="evidence" value="ECO:0007669"/>
    <property type="project" value="UniProtKB-ARBA"/>
</dbReference>
<dbReference type="GeneID" id="2909127"/>
<keyword evidence="5" id="KW-0863">Zinc-finger</keyword>
<evidence type="ECO:0000256" key="2">
    <source>
        <dbReference type="ARBA" id="ARBA00022679"/>
    </source>
</evidence>
<evidence type="ECO:0000259" key="12">
    <source>
        <dbReference type="PROSITE" id="PS51907"/>
    </source>
</evidence>
<dbReference type="CDD" id="cd01702">
    <property type="entry name" value="PolY_Pol_eta"/>
    <property type="match status" value="1"/>
</dbReference>
<dbReference type="Gene3D" id="3.30.1490.100">
    <property type="entry name" value="DNA polymerase, Y-family, little finger domain"/>
    <property type="match status" value="1"/>
</dbReference>
<dbReference type="GO" id="GO:0009314">
    <property type="term" value="P:response to radiation"/>
    <property type="evidence" value="ECO:0007669"/>
    <property type="project" value="TreeGrafter"/>
</dbReference>